<evidence type="ECO:0000313" key="1">
    <source>
        <dbReference type="EMBL" id="MFB9524764.1"/>
    </source>
</evidence>
<keyword evidence="2" id="KW-1185">Reference proteome</keyword>
<proteinExistence type="predicted"/>
<accession>A0ABV5PNJ4</accession>
<dbReference type="RefSeq" id="WP_345219508.1">
    <property type="nucleotide sequence ID" value="NZ_BAAAXE010000002.1"/>
</dbReference>
<organism evidence="1 2">
    <name type="scientific">Streptomyces cremeus</name>
    <dbReference type="NCBI Taxonomy" id="66881"/>
    <lineage>
        <taxon>Bacteria</taxon>
        <taxon>Bacillati</taxon>
        <taxon>Actinomycetota</taxon>
        <taxon>Actinomycetes</taxon>
        <taxon>Kitasatosporales</taxon>
        <taxon>Streptomycetaceae</taxon>
        <taxon>Streptomyces</taxon>
    </lineage>
</organism>
<dbReference type="EMBL" id="JBHMCR010000024">
    <property type="protein sequence ID" value="MFB9524764.1"/>
    <property type="molecule type" value="Genomic_DNA"/>
</dbReference>
<sequence length="110" mass="11701">MPHQRDAAETYPAVCGHTHLFPGVRCRLQGLPDAAAFVAAPRSLPVDLRFSDGTSADAELRAGAPGHPVLAVPAHTTAAGRTIAERAWLVREFTRHGDAVEFRLAALPAE</sequence>
<gene>
    <name evidence="1" type="ORF">ACFFTU_33010</name>
</gene>
<reference evidence="1 2" key="1">
    <citation type="submission" date="2024-09" db="EMBL/GenBank/DDBJ databases">
        <authorList>
            <person name="Sun Q."/>
            <person name="Mori K."/>
        </authorList>
    </citation>
    <scope>NUCLEOTIDE SEQUENCE [LARGE SCALE GENOMIC DNA]</scope>
    <source>
        <strain evidence="1 2">JCM 4362</strain>
    </source>
</reference>
<protein>
    <submittedName>
        <fullName evidence="1">Uncharacterized protein</fullName>
    </submittedName>
</protein>
<dbReference type="Proteomes" id="UP001589718">
    <property type="component" value="Unassembled WGS sequence"/>
</dbReference>
<evidence type="ECO:0000313" key="2">
    <source>
        <dbReference type="Proteomes" id="UP001589718"/>
    </source>
</evidence>
<comment type="caution">
    <text evidence="1">The sequence shown here is derived from an EMBL/GenBank/DDBJ whole genome shotgun (WGS) entry which is preliminary data.</text>
</comment>
<name>A0ABV5PNJ4_STRCM</name>